<dbReference type="EMBL" id="CP122961">
    <property type="protein sequence ID" value="WGI26766.1"/>
    <property type="molecule type" value="Genomic_DNA"/>
</dbReference>
<gene>
    <name evidence="2" type="ORF">QEN58_06815</name>
</gene>
<keyword evidence="3" id="KW-1185">Reference proteome</keyword>
<reference evidence="2" key="1">
    <citation type="submission" date="2023-04" db="EMBL/GenBank/DDBJ databases">
        <title>Complete genome sequence of Halomonas alkaliantarctica MSP3 isolated from marine sediment, Jeju Island.</title>
        <authorList>
            <person name="Park S.-J."/>
        </authorList>
    </citation>
    <scope>NUCLEOTIDE SEQUENCE</scope>
    <source>
        <strain evidence="2">MSP3</strain>
    </source>
</reference>
<feature type="region of interest" description="Disordered" evidence="1">
    <location>
        <begin position="1"/>
        <end position="20"/>
    </location>
</feature>
<protein>
    <submittedName>
        <fullName evidence="2">Alpha/beta hydrolase</fullName>
    </submittedName>
</protein>
<organism evidence="2 3">
    <name type="scientific">Halomonas alkaliantarctica</name>
    <dbReference type="NCBI Taxonomy" id="232346"/>
    <lineage>
        <taxon>Bacteria</taxon>
        <taxon>Pseudomonadati</taxon>
        <taxon>Pseudomonadota</taxon>
        <taxon>Gammaproteobacteria</taxon>
        <taxon>Oceanospirillales</taxon>
        <taxon>Halomonadaceae</taxon>
        <taxon>Halomonas</taxon>
    </lineage>
</organism>
<dbReference type="GO" id="GO:0016787">
    <property type="term" value="F:hydrolase activity"/>
    <property type="evidence" value="ECO:0007669"/>
    <property type="project" value="UniProtKB-KW"/>
</dbReference>
<accession>A0ABY8LSD2</accession>
<sequence length="631" mass="69378">MTETLSQPPLQPSRTSDTGVSVPAHCSVGVIVLIVHSDTLGRYLPEGTMVRLVDSAGKTYSAIIDAEGISRHEGVAPGKVAWQLVNTHGQHLVAVDDEPLDPCRAAAAPPEIDVAMDETTIQATYLPPPISLNLRDEVTSTEADLLSDEQLEQLRLAGNNATLFLHGYNVPLGQHGVFASWDKRTDISAEPLLTTAHMASSATILQDIDKVDIQVPVNRGYVASNLYHTPTENGSDEYRDAYCNGSGAYNWFVHMEHRLNLAAGMNEEDWRPYTRMVGIAWLGDTGSVDFFQAELNAMAAGRRLVALLEQLNDAGIAINIISHSLGARVVLTALNILGEQERHQWIDNIYLWEPAVADNALVNDASQDSHPLGMGVFPDAHKAVKKVVVLHSEEDGILGPPPQDSPSFWQQVAEIISPAAVWAHELFSADDMLDELIGSFGGAYGKKWWTFPAGLSTPFIRYYSNKAPADTVSPPVPQPIPVGPDPYGRERAARAWQEFRALAIEEAREALASANPLPTYDLLAPLAHHAVVSEERAAAYIDTLQWLVGRNWRAGKSPRPALGSIGFGEVRTEKDFIRNRLDRKVFDFVDQTLWLFDHSGMKVPSDEVFGKSYQEGIVDRIKETSRFGRYE</sequence>
<evidence type="ECO:0000313" key="2">
    <source>
        <dbReference type="EMBL" id="WGI26766.1"/>
    </source>
</evidence>
<keyword evidence="2" id="KW-0378">Hydrolase</keyword>
<evidence type="ECO:0000313" key="3">
    <source>
        <dbReference type="Proteomes" id="UP001179830"/>
    </source>
</evidence>
<dbReference type="RefSeq" id="WP_280106373.1">
    <property type="nucleotide sequence ID" value="NZ_CP122961.1"/>
</dbReference>
<proteinExistence type="predicted"/>
<evidence type="ECO:0000256" key="1">
    <source>
        <dbReference type="SAM" id="MobiDB-lite"/>
    </source>
</evidence>
<feature type="compositionally biased region" description="Polar residues" evidence="1">
    <location>
        <begin position="1"/>
        <end position="19"/>
    </location>
</feature>
<dbReference type="Proteomes" id="UP001179830">
    <property type="component" value="Chromosome"/>
</dbReference>
<name>A0ABY8LSD2_9GAMM</name>